<sequence>MIIENRVDRIAALSPLLAILREESPSTAGQDAS</sequence>
<organism evidence="1">
    <name type="scientific">marine metagenome</name>
    <dbReference type="NCBI Taxonomy" id="408172"/>
    <lineage>
        <taxon>unclassified sequences</taxon>
        <taxon>metagenomes</taxon>
        <taxon>ecological metagenomes</taxon>
    </lineage>
</organism>
<protein>
    <submittedName>
        <fullName evidence="1">Uncharacterized protein</fullName>
    </submittedName>
</protein>
<dbReference type="EMBL" id="UINC01087878">
    <property type="protein sequence ID" value="SVC37624.1"/>
    <property type="molecule type" value="Genomic_DNA"/>
</dbReference>
<name>A0A382LLB8_9ZZZZ</name>
<proteinExistence type="predicted"/>
<dbReference type="AlphaFoldDB" id="A0A382LLB8"/>
<accession>A0A382LLB8</accession>
<reference evidence="1" key="1">
    <citation type="submission" date="2018-05" db="EMBL/GenBank/DDBJ databases">
        <authorList>
            <person name="Lanie J.A."/>
            <person name="Ng W.-L."/>
            <person name="Kazmierczak K.M."/>
            <person name="Andrzejewski T.M."/>
            <person name="Davidsen T.M."/>
            <person name="Wayne K.J."/>
            <person name="Tettelin H."/>
            <person name="Glass J.I."/>
            <person name="Rusch D."/>
            <person name="Podicherti R."/>
            <person name="Tsui H.-C.T."/>
            <person name="Winkler M.E."/>
        </authorList>
    </citation>
    <scope>NUCLEOTIDE SEQUENCE</scope>
</reference>
<gene>
    <name evidence="1" type="ORF">METZ01_LOCUS290478</name>
</gene>
<evidence type="ECO:0000313" key="1">
    <source>
        <dbReference type="EMBL" id="SVC37624.1"/>
    </source>
</evidence>